<reference evidence="5" key="2">
    <citation type="submission" date="2023-07" db="EMBL/GenBank/DDBJ databases">
        <authorList>
            <person name="Yang W."/>
            <person name="Chen J."/>
            <person name="Ji P."/>
            <person name="Hu F."/>
        </authorList>
    </citation>
    <scope>NUCLEOTIDE SEQUENCE</scope>
    <source>
        <strain evidence="5">CRE-138-0111</strain>
    </source>
</reference>
<dbReference type="InterPro" id="IPR002872">
    <property type="entry name" value="Proline_DH_dom"/>
</dbReference>
<feature type="transmembrane region" description="Helical" evidence="2">
    <location>
        <begin position="14"/>
        <end position="34"/>
    </location>
</feature>
<dbReference type="Proteomes" id="UP001156701">
    <property type="component" value="Unassembled WGS sequence"/>
</dbReference>
<dbReference type="InterPro" id="IPR015659">
    <property type="entry name" value="Proline_oxidase"/>
</dbReference>
<evidence type="ECO:0000259" key="3">
    <source>
        <dbReference type="Pfam" id="PF01619"/>
    </source>
</evidence>
<proteinExistence type="predicted"/>
<keyword evidence="7" id="KW-1185">Reference proteome</keyword>
<organism evidence="4 6">
    <name type="scientific">Providencia huashanensis</name>
    <dbReference type="NCBI Taxonomy" id="3037798"/>
    <lineage>
        <taxon>Bacteria</taxon>
        <taxon>Pseudomonadati</taxon>
        <taxon>Pseudomonadota</taxon>
        <taxon>Gammaproteobacteria</taxon>
        <taxon>Enterobacterales</taxon>
        <taxon>Morganellaceae</taxon>
        <taxon>Providencia</taxon>
    </lineage>
</organism>
<gene>
    <name evidence="4" type="ORF">P7V44_06095</name>
    <name evidence="5" type="ORF">Q5E86_20365</name>
</gene>
<reference evidence="5" key="3">
    <citation type="journal article" date="2024" name="Int. J. Antimicrob. Agents">
        <title>Identification of a novel Providencia species showing multi-drug-resistant in three patients with hospital-acquired infection.</title>
        <authorList>
            <person name="Yang W."/>
            <person name="Chen J."/>
            <person name="Yang F."/>
            <person name="Ji P."/>
            <person name="Shen S."/>
            <person name="Yin D."/>
            <person name="Hu F."/>
        </authorList>
    </citation>
    <scope>NUCLEOTIDE SEQUENCE</scope>
    <source>
        <strain evidence="5">CRE-138-0111</strain>
    </source>
</reference>
<sequence length="385" mass="44435">MEINEMNSKTLSIYFRYTTTTLCIKYIVTLLLTYKITKRLSIYILKLMVKRNIKIITNKLNGIYFCGETLEQAKDVTGMLAKNNISSVLDYAVEGEEDASFFDEAVNSTLRLIELASSTNHMPYVVVKPSSLGSITVYQAKIKNDHDFLIYQPAWEKVLSRYNQIFAYAKQMSVCVMIDAEQSWFQPIIDKIAIENMLKYNKEKAVITLTLQCYKKSSYEFIQLMNKLAIKHNIKIGIKLVRGAYLEEELQRNDSASNHFFTSKPATDDNYNAIIEFIAINIENFTPFFATHNKASISKILENTRLTNHHYWLGQLYGVGDHISLNAVKHGARVCKYLPYGPFEKSLPYLLRRIEENAVSITTFRHENKLIRKEIISRIVGKNHE</sequence>
<keyword evidence="1" id="KW-0560">Oxidoreductase</keyword>
<protein>
    <submittedName>
        <fullName evidence="4">Proline dehydrogenase family protein</fullName>
    </submittedName>
</protein>
<reference evidence="4" key="1">
    <citation type="submission" date="2023-03" db="EMBL/GenBank/DDBJ databases">
        <title>a new species belonging to Providencia genus.</title>
        <authorList>
            <person name="Yang W."/>
            <person name="Hu F."/>
            <person name="Shen S."/>
            <person name="Ding L."/>
            <person name="Yin D."/>
        </authorList>
    </citation>
    <scope>NUCLEOTIDE SEQUENCE</scope>
    <source>
        <strain evidence="4">CRE-3FA-0001</strain>
    </source>
</reference>
<dbReference type="RefSeq" id="WP_052219293.1">
    <property type="nucleotide sequence ID" value="NZ_JARRYG010000005.1"/>
</dbReference>
<dbReference type="Pfam" id="PF01619">
    <property type="entry name" value="Pro_dh"/>
    <property type="match status" value="1"/>
</dbReference>
<accession>A0AA42JUA8</accession>
<evidence type="ECO:0000313" key="7">
    <source>
        <dbReference type="Proteomes" id="UP001176478"/>
    </source>
</evidence>
<dbReference type="PANTHER" id="PTHR13914:SF0">
    <property type="entry name" value="PROLINE DEHYDROGENASE 1, MITOCHONDRIAL"/>
    <property type="match status" value="1"/>
</dbReference>
<comment type="caution">
    <text evidence="4">The sequence shown here is derived from an EMBL/GenBank/DDBJ whole genome shotgun (WGS) entry which is preliminary data.</text>
</comment>
<dbReference type="Gene3D" id="3.20.20.220">
    <property type="match status" value="1"/>
</dbReference>
<dbReference type="SUPFAM" id="SSF51730">
    <property type="entry name" value="FAD-linked oxidoreductase"/>
    <property type="match status" value="1"/>
</dbReference>
<dbReference type="GO" id="GO:0004657">
    <property type="term" value="F:proline dehydrogenase activity"/>
    <property type="evidence" value="ECO:0007669"/>
    <property type="project" value="InterPro"/>
</dbReference>
<dbReference type="InterPro" id="IPR029041">
    <property type="entry name" value="FAD-linked_oxidoreductase-like"/>
</dbReference>
<dbReference type="EMBL" id="JAUQTG010000017">
    <property type="protein sequence ID" value="MDO7858652.1"/>
    <property type="molecule type" value="Genomic_DNA"/>
</dbReference>
<dbReference type="AlphaFoldDB" id="A0AA42JUA8"/>
<dbReference type="GO" id="GO:0006562">
    <property type="term" value="P:L-proline catabolic process"/>
    <property type="evidence" value="ECO:0007669"/>
    <property type="project" value="InterPro"/>
</dbReference>
<evidence type="ECO:0000313" key="6">
    <source>
        <dbReference type="Proteomes" id="UP001156701"/>
    </source>
</evidence>
<evidence type="ECO:0000313" key="4">
    <source>
        <dbReference type="EMBL" id="MDG4695808.1"/>
    </source>
</evidence>
<keyword evidence="2" id="KW-1133">Transmembrane helix</keyword>
<dbReference type="EMBL" id="JARRYG010000005">
    <property type="protein sequence ID" value="MDG4695808.1"/>
    <property type="molecule type" value="Genomic_DNA"/>
</dbReference>
<keyword evidence="2" id="KW-0812">Transmembrane</keyword>
<evidence type="ECO:0000256" key="1">
    <source>
        <dbReference type="ARBA" id="ARBA00023002"/>
    </source>
</evidence>
<dbReference type="Proteomes" id="UP001176478">
    <property type="component" value="Unassembled WGS sequence"/>
</dbReference>
<dbReference type="PANTHER" id="PTHR13914">
    <property type="entry name" value="PROLINE OXIDASE"/>
    <property type="match status" value="1"/>
</dbReference>
<evidence type="ECO:0000256" key="2">
    <source>
        <dbReference type="SAM" id="Phobius"/>
    </source>
</evidence>
<name>A0AA42JUA8_9GAMM</name>
<evidence type="ECO:0000313" key="5">
    <source>
        <dbReference type="EMBL" id="MDO7858652.1"/>
    </source>
</evidence>
<feature type="domain" description="Proline dehydrogenase" evidence="3">
    <location>
        <begin position="79"/>
        <end position="358"/>
    </location>
</feature>
<keyword evidence="2" id="KW-0472">Membrane</keyword>